<evidence type="ECO:0000256" key="3">
    <source>
        <dbReference type="ARBA" id="ARBA00022597"/>
    </source>
</evidence>
<dbReference type="GO" id="GO:0009401">
    <property type="term" value="P:phosphoenolpyruvate-dependent sugar phosphotransferase system"/>
    <property type="evidence" value="ECO:0007669"/>
    <property type="project" value="UniProtKB-KW"/>
</dbReference>
<dbReference type="InterPro" id="IPR036095">
    <property type="entry name" value="PTS_EIIB-like_sf"/>
</dbReference>
<protein>
    <submittedName>
        <fullName evidence="9">Phosphotransferase system lactose/cellobiose-specific IIB subunit</fullName>
    </submittedName>
</protein>
<evidence type="ECO:0000313" key="10">
    <source>
        <dbReference type="Proteomes" id="UP000000272"/>
    </source>
</evidence>
<dbReference type="PANTHER" id="PTHR34581:SF2">
    <property type="entry name" value="PTS SYSTEM N,N'-DIACETYLCHITOBIOSE-SPECIFIC EIIB COMPONENT"/>
    <property type="match status" value="1"/>
</dbReference>
<dbReference type="GO" id="GO:0016301">
    <property type="term" value="F:kinase activity"/>
    <property type="evidence" value="ECO:0007669"/>
    <property type="project" value="UniProtKB-KW"/>
</dbReference>
<proteinExistence type="predicted"/>
<feature type="modified residue" description="Phosphocysteine; by EIIA" evidence="7">
    <location>
        <position position="7"/>
    </location>
</feature>
<keyword evidence="3" id="KW-0762">Sugar transport</keyword>
<dbReference type="Gene3D" id="3.40.50.2300">
    <property type="match status" value="1"/>
</dbReference>
<dbReference type="CDD" id="cd05564">
    <property type="entry name" value="PTS_IIB_chitobiose_lichenan"/>
    <property type="match status" value="1"/>
</dbReference>
<evidence type="ECO:0000256" key="5">
    <source>
        <dbReference type="ARBA" id="ARBA00022683"/>
    </source>
</evidence>
<keyword evidence="1" id="KW-0813">Transport</keyword>
<keyword evidence="10" id="KW-1185">Reference proteome</keyword>
<dbReference type="EMBL" id="CP002131">
    <property type="protein sequence ID" value="ADL07119.1"/>
    <property type="molecule type" value="Genomic_DNA"/>
</dbReference>
<dbReference type="SUPFAM" id="SSF52794">
    <property type="entry name" value="PTS system IIB component-like"/>
    <property type="match status" value="1"/>
</dbReference>
<gene>
    <name evidence="9" type="ordered locus">Toce_0338</name>
</gene>
<dbReference type="eggNOG" id="COG1440">
    <property type="taxonomic scope" value="Bacteria"/>
</dbReference>
<sequence length="102" mass="11359">MKILLVCSGGMSTSIVLKAVEKKAAELKEDVYVEAASTTQFEERVKDFDVVLIAPQVRHRKQFFEEIASKHGIPTGLIEPQAYGPFGGEKILRQAKKLLEEV</sequence>
<evidence type="ECO:0000256" key="7">
    <source>
        <dbReference type="PROSITE-ProRule" id="PRU00423"/>
    </source>
</evidence>
<dbReference type="KEGG" id="toc:Toce_0338"/>
<accession>D9S0V5</accession>
<dbReference type="Pfam" id="PF02302">
    <property type="entry name" value="PTS_IIB"/>
    <property type="match status" value="1"/>
</dbReference>
<dbReference type="HOGENOM" id="CLU_147323_3_1_9"/>
<name>D9S0V5_THEOJ</name>
<dbReference type="InterPro" id="IPR003501">
    <property type="entry name" value="PTS_EIIB_2/3"/>
</dbReference>
<organism evidence="9 10">
    <name type="scientific">Thermosediminibacter oceani (strain ATCC BAA-1034 / DSM 16646 / JW/IW-1228P)</name>
    <dbReference type="NCBI Taxonomy" id="555079"/>
    <lineage>
        <taxon>Bacteria</taxon>
        <taxon>Bacillati</taxon>
        <taxon>Bacillota</taxon>
        <taxon>Clostridia</taxon>
        <taxon>Thermosediminibacterales</taxon>
        <taxon>Thermosediminibacteraceae</taxon>
        <taxon>Thermosediminibacter</taxon>
    </lineage>
</organism>
<evidence type="ECO:0000256" key="6">
    <source>
        <dbReference type="ARBA" id="ARBA00022777"/>
    </source>
</evidence>
<evidence type="ECO:0000256" key="4">
    <source>
        <dbReference type="ARBA" id="ARBA00022679"/>
    </source>
</evidence>
<dbReference type="PANTHER" id="PTHR34581">
    <property type="entry name" value="PTS SYSTEM N,N'-DIACETYLCHITOBIOSE-SPECIFIC EIIB COMPONENT"/>
    <property type="match status" value="1"/>
</dbReference>
<keyword evidence="5" id="KW-0598">Phosphotransferase system</keyword>
<evidence type="ECO:0000256" key="1">
    <source>
        <dbReference type="ARBA" id="ARBA00022448"/>
    </source>
</evidence>
<dbReference type="RefSeq" id="WP_013275169.1">
    <property type="nucleotide sequence ID" value="NC_014377.1"/>
</dbReference>
<reference evidence="9 10" key="1">
    <citation type="journal article" date="2010" name="Stand. Genomic Sci.">
        <title>Complete genome sequence of Thermosediminibacter oceani type strain (JW/IW-1228P).</title>
        <authorList>
            <person name="Pitluck S."/>
            <person name="Yasawong M."/>
            <person name="Munk C."/>
            <person name="Nolan M."/>
            <person name="Lapidus A."/>
            <person name="Lucas S."/>
            <person name="Glavina Del Rio T."/>
            <person name="Tice H."/>
            <person name="Cheng J.F."/>
            <person name="Bruce D."/>
            <person name="Detter C."/>
            <person name="Tapia R."/>
            <person name="Han C."/>
            <person name="Goodwin L."/>
            <person name="Liolios K."/>
            <person name="Ivanova N."/>
            <person name="Mavromatis K."/>
            <person name="Mikhailova N."/>
            <person name="Pati A."/>
            <person name="Chen A."/>
            <person name="Palaniappan K."/>
            <person name="Land M."/>
            <person name="Hauser L."/>
            <person name="Chang Y.J."/>
            <person name="Jeffries C.D."/>
            <person name="Rohde M."/>
            <person name="Spring S."/>
            <person name="Sikorski J."/>
            <person name="Goker M."/>
            <person name="Woyke T."/>
            <person name="Bristow J."/>
            <person name="Eisen J.A."/>
            <person name="Markowitz V."/>
            <person name="Hugenholtz P."/>
            <person name="Kyrpides N.C."/>
            <person name="Klenk H.P."/>
        </authorList>
    </citation>
    <scope>NUCLEOTIDE SEQUENCE [LARGE SCALE GENOMIC DNA]</scope>
    <source>
        <strain evidence="10">ATCC BAA-1034 / DSM 16646 / JW/IW-1228P</strain>
    </source>
</reference>
<keyword evidence="4" id="KW-0808">Transferase</keyword>
<dbReference type="STRING" id="555079.Toce_0338"/>
<dbReference type="Proteomes" id="UP000000272">
    <property type="component" value="Chromosome"/>
</dbReference>
<dbReference type="GO" id="GO:0008982">
    <property type="term" value="F:protein-N(PI)-phosphohistidine-sugar phosphotransferase activity"/>
    <property type="evidence" value="ECO:0007669"/>
    <property type="project" value="InterPro"/>
</dbReference>
<dbReference type="InterPro" id="IPR013012">
    <property type="entry name" value="PTS_EIIB_3"/>
</dbReference>
<evidence type="ECO:0000313" key="9">
    <source>
        <dbReference type="EMBL" id="ADL07119.1"/>
    </source>
</evidence>
<dbReference type="AlphaFoldDB" id="D9S0V5"/>
<evidence type="ECO:0000256" key="2">
    <source>
        <dbReference type="ARBA" id="ARBA00022553"/>
    </source>
</evidence>
<keyword evidence="6" id="KW-0418">Kinase</keyword>
<dbReference type="PROSITE" id="PS51100">
    <property type="entry name" value="PTS_EIIB_TYPE_3"/>
    <property type="match status" value="1"/>
</dbReference>
<keyword evidence="2" id="KW-0597">Phosphoprotein</keyword>
<dbReference type="InterPro" id="IPR051819">
    <property type="entry name" value="PTS_sugar-specific_EIIB"/>
</dbReference>
<feature type="domain" description="PTS EIIB type-3" evidence="8">
    <location>
        <begin position="1"/>
        <end position="102"/>
    </location>
</feature>
<evidence type="ECO:0000259" key="8">
    <source>
        <dbReference type="PROSITE" id="PS51100"/>
    </source>
</evidence>